<reference evidence="1 2" key="1">
    <citation type="journal article" date="2019" name="Int. J. Syst. Evol. Microbiol.">
        <title>The Global Catalogue of Microorganisms (GCM) 10K type strain sequencing project: providing services to taxonomists for standard genome sequencing and annotation.</title>
        <authorList>
            <consortium name="The Broad Institute Genomics Platform"/>
            <consortium name="The Broad Institute Genome Sequencing Center for Infectious Disease"/>
            <person name="Wu L."/>
            <person name="Ma J."/>
        </authorList>
    </citation>
    <scope>NUCLEOTIDE SEQUENCE [LARGE SCALE GENOMIC DNA]</scope>
    <source>
        <strain evidence="1 2">JCM 16009</strain>
    </source>
</reference>
<protein>
    <submittedName>
        <fullName evidence="1">Uncharacterized protein</fullName>
    </submittedName>
</protein>
<dbReference type="EMBL" id="BAAAQK010000005">
    <property type="protein sequence ID" value="GAA1844370.1"/>
    <property type="molecule type" value="Genomic_DNA"/>
</dbReference>
<comment type="caution">
    <text evidence="1">The sequence shown here is derived from an EMBL/GenBank/DDBJ whole genome shotgun (WGS) entry which is preliminary data.</text>
</comment>
<keyword evidence="2" id="KW-1185">Reference proteome</keyword>
<evidence type="ECO:0000313" key="1">
    <source>
        <dbReference type="EMBL" id="GAA1844370.1"/>
    </source>
</evidence>
<sequence>MRAHGVTVSGASTAFYTLLYLQQQRLEPERQLVPTLRLLTGGGAPLPAQVYREFPKASTSSSRTATA</sequence>
<organism evidence="1 2">
    <name type="scientific">Pseudonocardia ailaonensis</name>
    <dbReference type="NCBI Taxonomy" id="367279"/>
    <lineage>
        <taxon>Bacteria</taxon>
        <taxon>Bacillati</taxon>
        <taxon>Actinomycetota</taxon>
        <taxon>Actinomycetes</taxon>
        <taxon>Pseudonocardiales</taxon>
        <taxon>Pseudonocardiaceae</taxon>
        <taxon>Pseudonocardia</taxon>
    </lineage>
</organism>
<name>A0ABN2MYG0_9PSEU</name>
<dbReference type="Gene3D" id="3.40.50.12780">
    <property type="entry name" value="N-terminal domain of ligase-like"/>
    <property type="match status" value="1"/>
</dbReference>
<proteinExistence type="predicted"/>
<gene>
    <name evidence="1" type="ORF">GCM10009836_24760</name>
</gene>
<dbReference type="InterPro" id="IPR042099">
    <property type="entry name" value="ANL_N_sf"/>
</dbReference>
<accession>A0ABN2MYG0</accession>
<dbReference type="RefSeq" id="WP_344415688.1">
    <property type="nucleotide sequence ID" value="NZ_BAAAQK010000005.1"/>
</dbReference>
<evidence type="ECO:0000313" key="2">
    <source>
        <dbReference type="Proteomes" id="UP001500449"/>
    </source>
</evidence>
<dbReference type="Proteomes" id="UP001500449">
    <property type="component" value="Unassembled WGS sequence"/>
</dbReference>